<comment type="similarity">
    <text evidence="9">Belongs to the radical SAM superfamily. Lipoyl synthase family.</text>
</comment>
<keyword evidence="3 9" id="KW-0808">Transferase</keyword>
<evidence type="ECO:0000256" key="7">
    <source>
        <dbReference type="ARBA" id="ARBA00023014"/>
    </source>
</evidence>
<dbReference type="NCBIfam" id="NF009544">
    <property type="entry name" value="PRK12928.1"/>
    <property type="match status" value="1"/>
</dbReference>
<dbReference type="GO" id="GO:0046872">
    <property type="term" value="F:metal ion binding"/>
    <property type="evidence" value="ECO:0007669"/>
    <property type="project" value="UniProtKB-KW"/>
</dbReference>
<dbReference type="SFLD" id="SFLDS00029">
    <property type="entry name" value="Radical_SAM"/>
    <property type="match status" value="1"/>
</dbReference>
<dbReference type="STRING" id="118110.XW81_01265"/>
<dbReference type="GO" id="GO:0016992">
    <property type="term" value="F:lipoate synthase activity"/>
    <property type="evidence" value="ECO:0007669"/>
    <property type="project" value="UniProtKB-UniRule"/>
</dbReference>
<dbReference type="RefSeq" id="WP_075474145.1">
    <property type="nucleotide sequence ID" value="NZ_CP011299.1"/>
</dbReference>
<accession>A0A172WDM8</accession>
<comment type="subcellular location">
    <subcellularLocation>
        <location evidence="9">Cytoplasm</location>
    </subcellularLocation>
</comment>
<dbReference type="GO" id="GO:0009249">
    <property type="term" value="P:protein lipoylation"/>
    <property type="evidence" value="ECO:0007669"/>
    <property type="project" value="UniProtKB-UniRule"/>
</dbReference>
<dbReference type="SFLD" id="SFLDG01058">
    <property type="entry name" value="lipoyl_synthase_like"/>
    <property type="match status" value="1"/>
</dbReference>
<comment type="cofactor">
    <cofactor evidence="9">
        <name>[4Fe-4S] cluster</name>
        <dbReference type="ChEBI" id="CHEBI:49883"/>
    </cofactor>
    <text evidence="9">Binds 2 [4Fe-4S] clusters per subunit. One cluster is coordinated with 3 cysteines and an exchangeable S-adenosyl-L-methionine.</text>
</comment>
<dbReference type="GO" id="GO:0051539">
    <property type="term" value="F:4 iron, 4 sulfur cluster binding"/>
    <property type="evidence" value="ECO:0007669"/>
    <property type="project" value="UniProtKB-UniRule"/>
</dbReference>
<dbReference type="NCBIfam" id="NF004019">
    <property type="entry name" value="PRK05481.1"/>
    <property type="match status" value="1"/>
</dbReference>
<dbReference type="PATRIC" id="fig|118110.3.peg.253"/>
<keyword evidence="6 9" id="KW-0408">Iron</keyword>
<keyword evidence="1 9" id="KW-0004">4Fe-4S</keyword>
<dbReference type="UniPathway" id="UPA00538">
    <property type="reaction ID" value="UER00593"/>
</dbReference>
<organism evidence="11 12">
    <name type="scientific">Buchnera aphidicola subsp. Schlechtendalia chinensis</name>
    <dbReference type="NCBI Taxonomy" id="118110"/>
    <lineage>
        <taxon>Bacteria</taxon>
        <taxon>Pseudomonadati</taxon>
        <taxon>Pseudomonadota</taxon>
        <taxon>Gammaproteobacteria</taxon>
        <taxon>Enterobacterales</taxon>
        <taxon>Erwiniaceae</taxon>
        <taxon>Buchnera</taxon>
    </lineage>
</organism>
<evidence type="ECO:0000313" key="11">
    <source>
        <dbReference type="EMBL" id="ANF17035.1"/>
    </source>
</evidence>
<feature type="binding site" evidence="9">
    <location>
        <position position="307"/>
    </location>
    <ligand>
        <name>[4Fe-4S] cluster</name>
        <dbReference type="ChEBI" id="CHEBI:49883"/>
        <label>1</label>
    </ligand>
</feature>
<feature type="binding site" evidence="9">
    <location>
        <position position="94"/>
    </location>
    <ligand>
        <name>[4Fe-4S] cluster</name>
        <dbReference type="ChEBI" id="CHEBI:49883"/>
        <label>2</label>
        <note>4Fe-4S-S-AdoMet</note>
    </ligand>
</feature>
<dbReference type="SFLD" id="SFLDF00271">
    <property type="entry name" value="lipoyl_synthase"/>
    <property type="match status" value="1"/>
</dbReference>
<feature type="binding site" evidence="9">
    <location>
        <position position="101"/>
    </location>
    <ligand>
        <name>[4Fe-4S] cluster</name>
        <dbReference type="ChEBI" id="CHEBI:49883"/>
        <label>2</label>
        <note>4Fe-4S-S-AdoMet</note>
    </ligand>
</feature>
<dbReference type="AlphaFoldDB" id="A0A172WDM8"/>
<keyword evidence="5 9" id="KW-0479">Metal-binding</keyword>
<protein>
    <recommendedName>
        <fullName evidence="9">Lipoyl synthase</fullName>
        <ecNumber evidence="9">2.8.1.8</ecNumber>
    </recommendedName>
    <alternativeName>
        <fullName evidence="9">Lip-syn</fullName>
        <shortName evidence="9">LS</shortName>
    </alternativeName>
    <alternativeName>
        <fullName evidence="9">Lipoate synthase</fullName>
    </alternativeName>
    <alternativeName>
        <fullName evidence="9">Lipoic acid synthase</fullName>
    </alternativeName>
    <alternativeName>
        <fullName evidence="9">Sulfur insertion protein LipA</fullName>
    </alternativeName>
</protein>
<name>A0A172WDM8_BUCSC</name>
<dbReference type="PANTHER" id="PTHR10949:SF0">
    <property type="entry name" value="LIPOYL SYNTHASE, MITOCHONDRIAL"/>
    <property type="match status" value="1"/>
</dbReference>
<evidence type="ECO:0000256" key="9">
    <source>
        <dbReference type="HAMAP-Rule" id="MF_00206"/>
    </source>
</evidence>
<dbReference type="PROSITE" id="PS51918">
    <property type="entry name" value="RADICAL_SAM"/>
    <property type="match status" value="1"/>
</dbReference>
<dbReference type="Proteomes" id="UP000077654">
    <property type="component" value="Chromosome"/>
</dbReference>
<dbReference type="GO" id="GO:0005737">
    <property type="term" value="C:cytoplasm"/>
    <property type="evidence" value="ECO:0007669"/>
    <property type="project" value="UniProtKB-SubCell"/>
</dbReference>
<evidence type="ECO:0000256" key="6">
    <source>
        <dbReference type="ARBA" id="ARBA00023004"/>
    </source>
</evidence>
<feature type="binding site" evidence="9">
    <location>
        <position position="98"/>
    </location>
    <ligand>
        <name>[4Fe-4S] cluster</name>
        <dbReference type="ChEBI" id="CHEBI:49883"/>
        <label>2</label>
        <note>4Fe-4S-S-AdoMet</note>
    </ligand>
</feature>
<evidence type="ECO:0000259" key="10">
    <source>
        <dbReference type="PROSITE" id="PS51918"/>
    </source>
</evidence>
<dbReference type="InterPro" id="IPR007197">
    <property type="entry name" value="rSAM"/>
</dbReference>
<proteinExistence type="inferred from homology"/>
<sequence>MYENKEDFLNKTNLKKSYNKKILIKVLPNFSEKILKKPDWIKVKYPSNACEIRHTKLSLRSNRLSTVCEQALCPNLFECFNQGTATFMILGTICTRRCPFCAVNHGRPRDINLKEPKQLLKAAIDLNINHIVITSVVRDDLEDRGAQHFLNCIREIRKKKSIVIEILVPDFRGALNRAVQTISLSPPDIFNHNLENVPRLYKSVRPGANYKKSLKLLELFKIKNPSIPTKSGLMLGLGETNSEIIQVMKDLFNSGVNILTLGQYLQPSKNHIPVQRYVHPVEFSKLKKKALSIGFTKAFCGPFVRSSYHAELQYNTVSSEIFLK</sequence>
<dbReference type="SUPFAM" id="SSF102114">
    <property type="entry name" value="Radical SAM enzymes"/>
    <property type="match status" value="1"/>
</dbReference>
<comment type="pathway">
    <text evidence="9">Protein modification; protein lipoylation via endogenous pathway; protein N(6)-(lipoyl)lysine from octanoyl-[acyl-carrier-protein]: step 2/2.</text>
</comment>
<evidence type="ECO:0000256" key="2">
    <source>
        <dbReference type="ARBA" id="ARBA00022490"/>
    </source>
</evidence>
<feature type="binding site" evidence="9">
    <location>
        <position position="73"/>
    </location>
    <ligand>
        <name>[4Fe-4S] cluster</name>
        <dbReference type="ChEBI" id="CHEBI:49883"/>
        <label>1</label>
    </ligand>
</feature>
<dbReference type="PIRSF" id="PIRSF005963">
    <property type="entry name" value="Lipoyl_synth"/>
    <property type="match status" value="1"/>
</dbReference>
<evidence type="ECO:0000256" key="4">
    <source>
        <dbReference type="ARBA" id="ARBA00022691"/>
    </source>
</evidence>
<comment type="catalytic activity">
    <reaction evidence="8 9">
        <text>[[Fe-S] cluster scaffold protein carrying a second [4Fe-4S](2+) cluster] + N(6)-octanoyl-L-lysyl-[protein] + 2 oxidized [2Fe-2S]-[ferredoxin] + 2 S-adenosyl-L-methionine + 4 H(+) = [[Fe-S] cluster scaffold protein] + N(6)-[(R)-dihydrolipoyl]-L-lysyl-[protein] + 4 Fe(3+) + 2 hydrogen sulfide + 2 5'-deoxyadenosine + 2 L-methionine + 2 reduced [2Fe-2S]-[ferredoxin]</text>
        <dbReference type="Rhea" id="RHEA:16585"/>
        <dbReference type="Rhea" id="RHEA-COMP:9928"/>
        <dbReference type="Rhea" id="RHEA-COMP:10000"/>
        <dbReference type="Rhea" id="RHEA-COMP:10001"/>
        <dbReference type="Rhea" id="RHEA-COMP:10475"/>
        <dbReference type="Rhea" id="RHEA-COMP:14568"/>
        <dbReference type="Rhea" id="RHEA-COMP:14569"/>
        <dbReference type="ChEBI" id="CHEBI:15378"/>
        <dbReference type="ChEBI" id="CHEBI:17319"/>
        <dbReference type="ChEBI" id="CHEBI:29034"/>
        <dbReference type="ChEBI" id="CHEBI:29919"/>
        <dbReference type="ChEBI" id="CHEBI:33722"/>
        <dbReference type="ChEBI" id="CHEBI:33737"/>
        <dbReference type="ChEBI" id="CHEBI:33738"/>
        <dbReference type="ChEBI" id="CHEBI:57844"/>
        <dbReference type="ChEBI" id="CHEBI:59789"/>
        <dbReference type="ChEBI" id="CHEBI:78809"/>
        <dbReference type="ChEBI" id="CHEBI:83100"/>
        <dbReference type="EC" id="2.8.1.8"/>
    </reaction>
</comment>
<dbReference type="OrthoDB" id="9787898at2"/>
<reference evidence="11 12" key="1">
    <citation type="submission" date="2015-04" db="EMBL/GenBank/DDBJ databases">
        <title>Buchnera aphidicola assembly.</title>
        <authorList>
            <person name="Zhang Y."/>
        </authorList>
    </citation>
    <scope>NUCLEOTIDE SEQUENCE [LARGE SCALE GENOMIC DNA]</scope>
    <source>
        <strain evidence="11 12">SC</strain>
    </source>
</reference>
<dbReference type="FunFam" id="3.20.20.70:FF:000040">
    <property type="entry name" value="Lipoyl synthase"/>
    <property type="match status" value="1"/>
</dbReference>
<feature type="binding site" evidence="9">
    <location>
        <position position="79"/>
    </location>
    <ligand>
        <name>[4Fe-4S] cluster</name>
        <dbReference type="ChEBI" id="CHEBI:49883"/>
        <label>1</label>
    </ligand>
</feature>
<dbReference type="HAMAP" id="MF_00206">
    <property type="entry name" value="Lipoyl_synth"/>
    <property type="match status" value="1"/>
</dbReference>
<dbReference type="Pfam" id="PF04055">
    <property type="entry name" value="Radical_SAM"/>
    <property type="match status" value="1"/>
</dbReference>
<gene>
    <name evidence="9" type="primary">lipA</name>
    <name evidence="11" type="ORF">XW81_01265</name>
</gene>
<evidence type="ECO:0000256" key="5">
    <source>
        <dbReference type="ARBA" id="ARBA00022723"/>
    </source>
</evidence>
<evidence type="ECO:0000256" key="1">
    <source>
        <dbReference type="ARBA" id="ARBA00022485"/>
    </source>
</evidence>
<dbReference type="EMBL" id="CP011299">
    <property type="protein sequence ID" value="ANF17035.1"/>
    <property type="molecule type" value="Genomic_DNA"/>
</dbReference>
<evidence type="ECO:0000313" key="12">
    <source>
        <dbReference type="Proteomes" id="UP000077654"/>
    </source>
</evidence>
<keyword evidence="2 9" id="KW-0963">Cytoplasm</keyword>
<dbReference type="InterPro" id="IPR058240">
    <property type="entry name" value="rSAM_sf"/>
</dbReference>
<dbReference type="InterPro" id="IPR013785">
    <property type="entry name" value="Aldolase_TIM"/>
</dbReference>
<dbReference type="SMART" id="SM00729">
    <property type="entry name" value="Elp3"/>
    <property type="match status" value="1"/>
</dbReference>
<comment type="function">
    <text evidence="9">Catalyzes the radical-mediated insertion of two sulfur atoms into the C-6 and C-8 positions of the octanoyl moiety bound to the lipoyl domains of lipoate-dependent enzymes, thereby converting the octanoylated domains into lipoylated derivatives.</text>
</comment>
<dbReference type="PANTHER" id="PTHR10949">
    <property type="entry name" value="LIPOYL SYNTHASE"/>
    <property type="match status" value="1"/>
</dbReference>
<dbReference type="EC" id="2.8.1.8" evidence="9"/>
<dbReference type="NCBIfam" id="TIGR00510">
    <property type="entry name" value="lipA"/>
    <property type="match status" value="1"/>
</dbReference>
<keyword evidence="12" id="KW-1185">Reference proteome</keyword>
<keyword evidence="7 9" id="KW-0411">Iron-sulfur</keyword>
<dbReference type="InterPro" id="IPR003698">
    <property type="entry name" value="Lipoyl_synth"/>
</dbReference>
<evidence type="ECO:0000256" key="8">
    <source>
        <dbReference type="ARBA" id="ARBA00047326"/>
    </source>
</evidence>
<feature type="binding site" evidence="9">
    <location>
        <position position="68"/>
    </location>
    <ligand>
        <name>[4Fe-4S] cluster</name>
        <dbReference type="ChEBI" id="CHEBI:49883"/>
        <label>1</label>
    </ligand>
</feature>
<feature type="domain" description="Radical SAM core" evidence="10">
    <location>
        <begin position="80"/>
        <end position="296"/>
    </location>
</feature>
<keyword evidence="4 9" id="KW-0949">S-adenosyl-L-methionine</keyword>
<dbReference type="InterPro" id="IPR006638">
    <property type="entry name" value="Elp3/MiaA/NifB-like_rSAM"/>
</dbReference>
<evidence type="ECO:0000256" key="3">
    <source>
        <dbReference type="ARBA" id="ARBA00022679"/>
    </source>
</evidence>
<dbReference type="Gene3D" id="3.20.20.70">
    <property type="entry name" value="Aldolase class I"/>
    <property type="match status" value="1"/>
</dbReference>